<dbReference type="EMBL" id="JAAMPI010000025">
    <property type="protein sequence ID" value="KAF4637349.1"/>
    <property type="molecule type" value="Genomic_DNA"/>
</dbReference>
<comment type="caution">
    <text evidence="1">The sequence shown here is derived from an EMBL/GenBank/DDBJ whole genome shotgun (WGS) entry which is preliminary data.</text>
</comment>
<proteinExistence type="predicted"/>
<accession>A0A8H4WAX6</accession>
<evidence type="ECO:0000313" key="1">
    <source>
        <dbReference type="EMBL" id="KAF4637349.1"/>
    </source>
</evidence>
<sequence length="312" mass="36264">MIWKYAIASHIQDIVDRLPRWFERFSWAERRRQALVGGLPGKDRLPLHVHIRDPYDGLKLRFEEDDFETLVDCLPISAVCRETRVRVTEFCQLLVPHVRFQYLPSTLWSLKPPKEGTQPVVLRNVHCLPGAETLEHAFSQPTTLTVNAGQFKSAEHIVGMVSRFFGDKIQRLVLELWHNEGDPTERAYWAYPSGAALLDFKPFLHQDSAGDPAAIYVTRDRQLHVLESFWQSESRRLAIATHLLKIYEIFHVSLERLPHLEHVEVNVQQQGMSGTETTRLATIYKRDSIHRYPLILRDIRTNRSNWNDGTEI</sequence>
<keyword evidence="2" id="KW-1185">Reference proteome</keyword>
<gene>
    <name evidence="1" type="ORF">G7Y89_g708</name>
</gene>
<organism evidence="1 2">
    <name type="scientific">Cudoniella acicularis</name>
    <dbReference type="NCBI Taxonomy" id="354080"/>
    <lineage>
        <taxon>Eukaryota</taxon>
        <taxon>Fungi</taxon>
        <taxon>Dikarya</taxon>
        <taxon>Ascomycota</taxon>
        <taxon>Pezizomycotina</taxon>
        <taxon>Leotiomycetes</taxon>
        <taxon>Helotiales</taxon>
        <taxon>Tricladiaceae</taxon>
        <taxon>Cudoniella</taxon>
    </lineage>
</organism>
<dbReference type="AlphaFoldDB" id="A0A8H4WAX6"/>
<name>A0A8H4WAX6_9HELO</name>
<dbReference type="Proteomes" id="UP000566819">
    <property type="component" value="Unassembled WGS sequence"/>
</dbReference>
<dbReference type="OrthoDB" id="3764745at2759"/>
<protein>
    <submittedName>
        <fullName evidence="1">Uncharacterized protein</fullName>
    </submittedName>
</protein>
<evidence type="ECO:0000313" key="2">
    <source>
        <dbReference type="Proteomes" id="UP000566819"/>
    </source>
</evidence>
<reference evidence="1 2" key="1">
    <citation type="submission" date="2020-03" db="EMBL/GenBank/DDBJ databases">
        <title>Draft Genome Sequence of Cudoniella acicularis.</title>
        <authorList>
            <person name="Buettner E."/>
            <person name="Kellner H."/>
        </authorList>
    </citation>
    <scope>NUCLEOTIDE SEQUENCE [LARGE SCALE GENOMIC DNA]</scope>
    <source>
        <strain evidence="1 2">DSM 108380</strain>
    </source>
</reference>